<dbReference type="GO" id="GO:0016477">
    <property type="term" value="P:cell migration"/>
    <property type="evidence" value="ECO:0000318"/>
    <property type="project" value="GO_Central"/>
</dbReference>
<dbReference type="GO" id="GO:0005886">
    <property type="term" value="C:plasma membrane"/>
    <property type="evidence" value="ECO:0000318"/>
    <property type="project" value="GO_Central"/>
</dbReference>
<dbReference type="PROSITE" id="PS00915">
    <property type="entry name" value="PI3_4_KINASE_1"/>
    <property type="match status" value="1"/>
</dbReference>
<protein>
    <recommendedName>
        <fullName evidence="2">phosphatidylinositol 3-kinase</fullName>
        <ecNumber evidence="2">2.7.1.137</ecNumber>
    </recommendedName>
</protein>
<keyword evidence="12" id="KW-1185">Reference proteome</keyword>
<dbReference type="InterPro" id="IPR015433">
    <property type="entry name" value="PI3/4_kinase"/>
</dbReference>
<evidence type="ECO:0000313" key="11">
    <source>
        <dbReference type="EMBL" id="GAQ87980.1"/>
    </source>
</evidence>
<dbReference type="InterPro" id="IPR011009">
    <property type="entry name" value="Kinase-like_dom_sf"/>
</dbReference>
<dbReference type="SMART" id="SM00145">
    <property type="entry name" value="PI3Ka"/>
    <property type="match status" value="1"/>
</dbReference>
<dbReference type="GO" id="GO:0048015">
    <property type="term" value="P:phosphatidylinositol-mediated signaling"/>
    <property type="evidence" value="ECO:0000318"/>
    <property type="project" value="GO_Central"/>
</dbReference>
<dbReference type="GO" id="GO:0043491">
    <property type="term" value="P:phosphatidylinositol 3-kinase/protein kinase B signal transduction"/>
    <property type="evidence" value="ECO:0000318"/>
    <property type="project" value="GO_Central"/>
</dbReference>
<dbReference type="SUPFAM" id="SSF48371">
    <property type="entry name" value="ARM repeat"/>
    <property type="match status" value="1"/>
</dbReference>
<dbReference type="GO" id="GO:0036092">
    <property type="term" value="P:phosphatidylinositol-3-phosphate biosynthetic process"/>
    <property type="evidence" value="ECO:0000318"/>
    <property type="project" value="GO_Central"/>
</dbReference>
<evidence type="ECO:0000259" key="10">
    <source>
        <dbReference type="PROSITE" id="PS51547"/>
    </source>
</evidence>
<dbReference type="CDD" id="cd00891">
    <property type="entry name" value="PI3Kc"/>
    <property type="match status" value="1"/>
</dbReference>
<dbReference type="FunFam" id="3.30.1010.10:FF:000008">
    <property type="entry name" value="Phosphatidylinositol 4,5-bisphosphate 3-kinase catalytic subunit gamma"/>
    <property type="match status" value="1"/>
</dbReference>
<dbReference type="OMA" id="MTIIEDH"/>
<dbReference type="FunFam" id="1.10.1070.11:FF:000001">
    <property type="entry name" value="Phosphatidylinositol 4,5-bisphosphate 3-kinase catalytic subunit"/>
    <property type="match status" value="1"/>
</dbReference>
<dbReference type="PROSITE" id="PS51545">
    <property type="entry name" value="PIK_HELICAL"/>
    <property type="match status" value="1"/>
</dbReference>
<dbReference type="InterPro" id="IPR001263">
    <property type="entry name" value="PI3K_accessory_dom"/>
</dbReference>
<dbReference type="GO" id="GO:0005737">
    <property type="term" value="C:cytoplasm"/>
    <property type="evidence" value="ECO:0000318"/>
    <property type="project" value="GO_Central"/>
</dbReference>
<evidence type="ECO:0000256" key="6">
    <source>
        <dbReference type="ARBA" id="ARBA00022840"/>
    </source>
</evidence>
<dbReference type="InterPro" id="IPR000403">
    <property type="entry name" value="PI3/4_kinase_cat_dom"/>
</dbReference>
<evidence type="ECO:0000256" key="4">
    <source>
        <dbReference type="ARBA" id="ARBA00022741"/>
    </source>
</evidence>
<evidence type="ECO:0000259" key="9">
    <source>
        <dbReference type="PROSITE" id="PS51545"/>
    </source>
</evidence>
<dbReference type="SMART" id="SM00146">
    <property type="entry name" value="PI3Kc"/>
    <property type="match status" value="1"/>
</dbReference>
<comment type="similarity">
    <text evidence="7">Belongs to the PI3/PI4-kinase family.</text>
</comment>
<dbReference type="OrthoDB" id="67688at2759"/>
<dbReference type="SMART" id="SM00142">
    <property type="entry name" value="PI3K_C2"/>
    <property type="match status" value="1"/>
</dbReference>
<dbReference type="GO" id="GO:0005524">
    <property type="term" value="F:ATP binding"/>
    <property type="evidence" value="ECO:0007669"/>
    <property type="project" value="UniProtKB-KW"/>
</dbReference>
<dbReference type="InterPro" id="IPR016024">
    <property type="entry name" value="ARM-type_fold"/>
</dbReference>
<evidence type="ECO:0000256" key="5">
    <source>
        <dbReference type="ARBA" id="ARBA00022777"/>
    </source>
</evidence>
<dbReference type="STRING" id="105231.A0A1Y1IAN1"/>
<dbReference type="CDD" id="cd08380">
    <property type="entry name" value="C2_PI3K_like"/>
    <property type="match status" value="1"/>
</dbReference>
<feature type="domain" description="PI3K/PI4K catalytic" evidence="8">
    <location>
        <begin position="611"/>
        <end position="888"/>
    </location>
</feature>
<dbReference type="AlphaFoldDB" id="A0A1Y1IAN1"/>
<dbReference type="PROSITE" id="PS51547">
    <property type="entry name" value="C2_PI3K"/>
    <property type="match status" value="1"/>
</dbReference>
<dbReference type="GO" id="GO:0035005">
    <property type="term" value="F:1-phosphatidylinositol-4-phosphate 3-kinase activity"/>
    <property type="evidence" value="ECO:0000318"/>
    <property type="project" value="GO_Central"/>
</dbReference>
<comment type="catalytic activity">
    <reaction evidence="1">
        <text>a 1,2-diacyl-sn-glycero-3-phospho-(1D-myo-inositol) + ATP = a 1,2-diacyl-sn-glycero-3-phospho-(1D-myo-inositol-3-phosphate) + ADP + H(+)</text>
        <dbReference type="Rhea" id="RHEA:12709"/>
        <dbReference type="ChEBI" id="CHEBI:15378"/>
        <dbReference type="ChEBI" id="CHEBI:30616"/>
        <dbReference type="ChEBI" id="CHEBI:57880"/>
        <dbReference type="ChEBI" id="CHEBI:58088"/>
        <dbReference type="ChEBI" id="CHEBI:456216"/>
        <dbReference type="EC" id="2.7.1.137"/>
    </reaction>
</comment>
<dbReference type="InterPro" id="IPR036940">
    <property type="entry name" value="PI3/4_kinase_cat_sf"/>
</dbReference>
<evidence type="ECO:0000256" key="7">
    <source>
        <dbReference type="PROSITE-ProRule" id="PRU00880"/>
    </source>
</evidence>
<proteinExistence type="inferred from homology"/>
<dbReference type="InterPro" id="IPR018936">
    <property type="entry name" value="PI3/4_kinase_CS"/>
</dbReference>
<dbReference type="PROSITE" id="PS50290">
    <property type="entry name" value="PI3_4_KINASE_3"/>
    <property type="match status" value="1"/>
</dbReference>
<dbReference type="EMBL" id="DF237340">
    <property type="protein sequence ID" value="GAQ87980.1"/>
    <property type="molecule type" value="Genomic_DNA"/>
</dbReference>
<dbReference type="Pfam" id="PF00613">
    <property type="entry name" value="PI3Ka"/>
    <property type="match status" value="1"/>
</dbReference>
<evidence type="ECO:0000259" key="8">
    <source>
        <dbReference type="PROSITE" id="PS50290"/>
    </source>
</evidence>
<name>A0A1Y1IAN1_KLENI</name>
<keyword evidence="3" id="KW-0808">Transferase</keyword>
<dbReference type="InterPro" id="IPR002420">
    <property type="entry name" value="PI3K-type_C2_dom"/>
</dbReference>
<reference evidence="11 12" key="1">
    <citation type="journal article" date="2014" name="Nat. Commun.">
        <title>Klebsormidium flaccidum genome reveals primary factors for plant terrestrial adaptation.</title>
        <authorList>
            <person name="Hori K."/>
            <person name="Maruyama F."/>
            <person name="Fujisawa T."/>
            <person name="Togashi T."/>
            <person name="Yamamoto N."/>
            <person name="Seo M."/>
            <person name="Sato S."/>
            <person name="Yamada T."/>
            <person name="Mori H."/>
            <person name="Tajima N."/>
            <person name="Moriyama T."/>
            <person name="Ikeuchi M."/>
            <person name="Watanabe M."/>
            <person name="Wada H."/>
            <person name="Kobayashi K."/>
            <person name="Saito M."/>
            <person name="Masuda T."/>
            <person name="Sasaki-Sekimoto Y."/>
            <person name="Mashiguchi K."/>
            <person name="Awai K."/>
            <person name="Shimojima M."/>
            <person name="Masuda S."/>
            <person name="Iwai M."/>
            <person name="Nobusawa T."/>
            <person name="Narise T."/>
            <person name="Kondo S."/>
            <person name="Saito H."/>
            <person name="Sato R."/>
            <person name="Murakawa M."/>
            <person name="Ihara Y."/>
            <person name="Oshima-Yamada Y."/>
            <person name="Ohtaka K."/>
            <person name="Satoh M."/>
            <person name="Sonobe K."/>
            <person name="Ishii M."/>
            <person name="Ohtani R."/>
            <person name="Kanamori-Sato M."/>
            <person name="Honoki R."/>
            <person name="Miyazaki D."/>
            <person name="Mochizuki H."/>
            <person name="Umetsu J."/>
            <person name="Higashi K."/>
            <person name="Shibata D."/>
            <person name="Kamiya Y."/>
            <person name="Sato N."/>
            <person name="Nakamura Y."/>
            <person name="Tabata S."/>
            <person name="Ida S."/>
            <person name="Kurokawa K."/>
            <person name="Ohta H."/>
        </authorList>
    </citation>
    <scope>NUCLEOTIDE SEQUENCE [LARGE SCALE GENOMIC DNA]</scope>
    <source>
        <strain evidence="11 12">NIES-2285</strain>
    </source>
</reference>
<evidence type="ECO:0000256" key="1">
    <source>
        <dbReference type="ARBA" id="ARBA00001498"/>
    </source>
</evidence>
<evidence type="ECO:0000256" key="2">
    <source>
        <dbReference type="ARBA" id="ARBA00012073"/>
    </source>
</evidence>
<dbReference type="InterPro" id="IPR035892">
    <property type="entry name" value="C2_domain_sf"/>
</dbReference>
<dbReference type="GO" id="GO:0016303">
    <property type="term" value="F:1-phosphatidylinositol-3-kinase activity"/>
    <property type="evidence" value="ECO:0000318"/>
    <property type="project" value="GO_Central"/>
</dbReference>
<dbReference type="Pfam" id="PF00454">
    <property type="entry name" value="PI3_PI4_kinase"/>
    <property type="match status" value="1"/>
</dbReference>
<gene>
    <name evidence="11" type="ORF">KFL_003910060</name>
</gene>
<dbReference type="Gene3D" id="3.30.1010.10">
    <property type="entry name" value="Phosphatidylinositol 3-kinase Catalytic Subunit, Chain A, domain 4"/>
    <property type="match status" value="1"/>
</dbReference>
<evidence type="ECO:0000256" key="3">
    <source>
        <dbReference type="ARBA" id="ARBA00022679"/>
    </source>
</evidence>
<organism evidence="11 12">
    <name type="scientific">Klebsormidium nitens</name>
    <name type="common">Green alga</name>
    <name type="synonym">Ulothrix nitens</name>
    <dbReference type="NCBI Taxonomy" id="105231"/>
    <lineage>
        <taxon>Eukaryota</taxon>
        <taxon>Viridiplantae</taxon>
        <taxon>Streptophyta</taxon>
        <taxon>Klebsormidiophyceae</taxon>
        <taxon>Klebsormidiales</taxon>
        <taxon>Klebsormidiaceae</taxon>
        <taxon>Klebsormidium</taxon>
    </lineage>
</organism>
<dbReference type="Gene3D" id="1.10.1070.11">
    <property type="entry name" value="Phosphatidylinositol 3-/4-kinase, catalytic domain"/>
    <property type="match status" value="1"/>
</dbReference>
<dbReference type="Pfam" id="PF00792">
    <property type="entry name" value="PI3K_C2"/>
    <property type="match status" value="1"/>
</dbReference>
<sequence>MRRSRSRSSSQDKGTWTLPLAETGPYKWGPESIELSCSYPRTAGSALYNMTFTVPSKDTVIAFRDMACRAHWAASAKLGSSQDASSFALKLGGLNVYADTRNGSRALVGDYKIIQHAASAKEPGIVGLVKIPSILEDEEANSGEPAVAPDPIQPSFLIPWTEWQAIPSSLLKLQFKLKVGEVLVSGAESQLRKLGIQNFTGGMFITAGLFYGGETLTNECLLQTSLTYSCATPRWNEWLTFPLSIGSLPQATRLCFSLFYREAGSSSSAKDTPLGWVNLQLMDHKGMLVAGKKKLRLWPDGPANAIGTCMDNTGTDSPGAMYVQFDESPLPSIFSQESARVAPEPFEVPAIEGRKASGSVFGLSPFASAQAEPALRAEESLRLQDAIRADVLTLPTDEERRLLWKARNSLKSNVRALYKVIHSVPWTNRKAIFEARQLLTEWAVPAPLAALQLLNAQFADPEVRKYAVSRLRELDDSQLQNYVLQLVQVLKYEAYHNSEVAQFLLERAVGNRTIGHQFFWHLQAELHVPTIKDRYSLILAAYLRCCGSSIRKEFLKQCELVKKLCAVADAIKAVKGESERMALIRKMLAEIRFPDKVMLPLDPRFEVSGLIVEKCKFMDSKKLPLWLVFQNADPQGAPIYVIFKSGDDLRQDMLTLQMIRIMDKLWQQNELDLGLNAYSCMATGDEMGMLQVVLNAETTSAISKAAGGSSACFREDPIANWLKQHNPTPEKNAKAVENFTRSCAGYCVATCVLGIGDRHNDNIMLQRTGYLFHIDFGHFLGNFKSKFGFRRERAKFVFTPDFAYVMGGVGGERFKRFEQLCAQAFNVLRKEADLFINLFALMLSSGIPELQSPEDIHYLRDSFLLDLSDEDAGKEFIKWIHESLNTRSTQLNNAIHTWAHS</sequence>
<dbReference type="EC" id="2.7.1.137" evidence="2"/>
<dbReference type="PANTHER" id="PTHR10048">
    <property type="entry name" value="PHOSPHATIDYLINOSITOL KINASE"/>
    <property type="match status" value="1"/>
</dbReference>
<dbReference type="Gene3D" id="2.60.40.150">
    <property type="entry name" value="C2 domain"/>
    <property type="match status" value="1"/>
</dbReference>
<keyword evidence="4" id="KW-0547">Nucleotide-binding</keyword>
<feature type="domain" description="PIK helical" evidence="9">
    <location>
        <begin position="369"/>
        <end position="545"/>
    </location>
</feature>
<dbReference type="InterPro" id="IPR042236">
    <property type="entry name" value="PI3K_accessory_sf"/>
</dbReference>
<evidence type="ECO:0000313" key="12">
    <source>
        <dbReference type="Proteomes" id="UP000054558"/>
    </source>
</evidence>
<dbReference type="InterPro" id="IPR035448">
    <property type="entry name" value="PI3Kc"/>
</dbReference>
<feature type="domain" description="C2 PI3K-type" evidence="10">
    <location>
        <begin position="185"/>
        <end position="326"/>
    </location>
</feature>
<dbReference type="SUPFAM" id="SSF56112">
    <property type="entry name" value="Protein kinase-like (PK-like)"/>
    <property type="match status" value="1"/>
</dbReference>
<keyword evidence="6" id="KW-0067">ATP-binding</keyword>
<dbReference type="Gene3D" id="1.25.40.70">
    <property type="entry name" value="Phosphatidylinositol 3-kinase, accessory domain (PIK)"/>
    <property type="match status" value="1"/>
</dbReference>
<dbReference type="SUPFAM" id="SSF49562">
    <property type="entry name" value="C2 domain (Calcium/lipid-binding domain, CaLB)"/>
    <property type="match status" value="1"/>
</dbReference>
<keyword evidence="5 11" id="KW-0418">Kinase</keyword>
<dbReference type="Proteomes" id="UP000054558">
    <property type="component" value="Unassembled WGS sequence"/>
</dbReference>
<dbReference type="GO" id="GO:0050920">
    <property type="term" value="P:regulation of chemotaxis"/>
    <property type="evidence" value="ECO:0007669"/>
    <property type="project" value="UniProtKB-ARBA"/>
</dbReference>
<accession>A0A1Y1IAN1</accession>
<dbReference type="PANTHER" id="PTHR10048:SF14">
    <property type="entry name" value="LD28067P"/>
    <property type="match status" value="1"/>
</dbReference>
<dbReference type="GO" id="GO:0032060">
    <property type="term" value="P:bleb assembly"/>
    <property type="evidence" value="ECO:0007669"/>
    <property type="project" value="UniProtKB-ARBA"/>
</dbReference>